<dbReference type="GO" id="GO:0032993">
    <property type="term" value="C:protein-DNA complex"/>
    <property type="evidence" value="ECO:0007669"/>
    <property type="project" value="TreeGrafter"/>
</dbReference>
<dbReference type="GO" id="GO:0006355">
    <property type="term" value="P:regulation of DNA-templated transcription"/>
    <property type="evidence" value="ECO:0007669"/>
    <property type="project" value="InterPro"/>
</dbReference>
<feature type="domain" description="OmpR/PhoB-type" evidence="9">
    <location>
        <begin position="128"/>
        <end position="222"/>
    </location>
</feature>
<evidence type="ECO:0000256" key="2">
    <source>
        <dbReference type="ARBA" id="ARBA00023012"/>
    </source>
</evidence>
<dbReference type="Gene3D" id="3.40.50.2300">
    <property type="match status" value="1"/>
</dbReference>
<dbReference type="InterPro" id="IPR001867">
    <property type="entry name" value="OmpR/PhoB-type_DNA-bd"/>
</dbReference>
<evidence type="ECO:0000259" key="8">
    <source>
        <dbReference type="PROSITE" id="PS50110"/>
    </source>
</evidence>
<sequence length="222" mass="25180">MTKASLLLLEDDPNLSESVSEYLEGCGYSVTCVYDASAAEDILYEQKFDLLLLDVNVPNGNGFSLLKASRKGGNVTPAIFITSRNAMSDVEEGFESGGDDYIRKPFALKELLLRIQTILKRNFFHNPTDVLTLAEGVTYDSDNQVLLLNGETQHLQLKEHKLLKLFIQHRGQLLSHEMILEHLWDYDEIPSDGSLRTYIKTLRKLLGKDSIVSHKRLGYQFR</sequence>
<keyword evidence="1 6" id="KW-0597">Phosphoprotein</keyword>
<keyword evidence="3" id="KW-0805">Transcription regulation</keyword>
<keyword evidence="4 7" id="KW-0238">DNA-binding</keyword>
<dbReference type="GO" id="GO:0005829">
    <property type="term" value="C:cytosol"/>
    <property type="evidence" value="ECO:0007669"/>
    <property type="project" value="TreeGrafter"/>
</dbReference>
<keyword evidence="2" id="KW-0902">Two-component regulatory system</keyword>
<evidence type="ECO:0000256" key="3">
    <source>
        <dbReference type="ARBA" id="ARBA00023015"/>
    </source>
</evidence>
<evidence type="ECO:0000256" key="4">
    <source>
        <dbReference type="ARBA" id="ARBA00023125"/>
    </source>
</evidence>
<dbReference type="CDD" id="cd00383">
    <property type="entry name" value="trans_reg_C"/>
    <property type="match status" value="1"/>
</dbReference>
<dbReference type="Gene3D" id="6.10.250.690">
    <property type="match status" value="1"/>
</dbReference>
<dbReference type="PANTHER" id="PTHR48111">
    <property type="entry name" value="REGULATOR OF RPOS"/>
    <property type="match status" value="1"/>
</dbReference>
<dbReference type="GO" id="GO:0000976">
    <property type="term" value="F:transcription cis-regulatory region binding"/>
    <property type="evidence" value="ECO:0007669"/>
    <property type="project" value="TreeGrafter"/>
</dbReference>
<dbReference type="InterPro" id="IPR039420">
    <property type="entry name" value="WalR-like"/>
</dbReference>
<evidence type="ECO:0000256" key="1">
    <source>
        <dbReference type="ARBA" id="ARBA00022553"/>
    </source>
</evidence>
<name>A0A2D3WKF9_9BACT</name>
<dbReference type="Gene3D" id="1.10.10.10">
    <property type="entry name" value="Winged helix-like DNA-binding domain superfamily/Winged helix DNA-binding domain"/>
    <property type="match status" value="1"/>
</dbReference>
<evidence type="ECO:0000256" key="7">
    <source>
        <dbReference type="PROSITE-ProRule" id="PRU01091"/>
    </source>
</evidence>
<organism evidence="10 11">
    <name type="scientific">Sulfuricurvum kujiense</name>
    <dbReference type="NCBI Taxonomy" id="148813"/>
    <lineage>
        <taxon>Bacteria</taxon>
        <taxon>Pseudomonadati</taxon>
        <taxon>Campylobacterota</taxon>
        <taxon>Epsilonproteobacteria</taxon>
        <taxon>Campylobacterales</taxon>
        <taxon>Sulfurimonadaceae</taxon>
        <taxon>Sulfuricurvum</taxon>
    </lineage>
</organism>
<reference evidence="10 11" key="1">
    <citation type="journal article" date="2017" name="Front. Microbiol.">
        <title>Comparative Genomic Analysis of the Class Epsilonproteobacteria and Proposed Reclassification to Epsilonbacteraeota (phyl. nov.).</title>
        <authorList>
            <person name="Waite D.W."/>
            <person name="Vanwonterghem I."/>
            <person name="Rinke C."/>
            <person name="Parks D.H."/>
            <person name="Zhang Y."/>
            <person name="Takai K."/>
            <person name="Sievert S.M."/>
            <person name="Simon J."/>
            <person name="Campbell B.J."/>
            <person name="Hanson T.E."/>
            <person name="Woyke T."/>
            <person name="Klotz M.G."/>
            <person name="Hugenholtz P."/>
        </authorList>
    </citation>
    <scope>NUCLEOTIDE SEQUENCE [LARGE SCALE GENOMIC DNA]</scope>
    <source>
        <strain evidence="10">UBA12443</strain>
    </source>
</reference>
<feature type="DNA-binding region" description="OmpR/PhoB-type" evidence="7">
    <location>
        <begin position="128"/>
        <end position="222"/>
    </location>
</feature>
<keyword evidence="5" id="KW-0804">Transcription</keyword>
<dbReference type="Pfam" id="PF00072">
    <property type="entry name" value="Response_reg"/>
    <property type="match status" value="1"/>
</dbReference>
<feature type="modified residue" description="4-aspartylphosphate" evidence="6">
    <location>
        <position position="54"/>
    </location>
</feature>
<dbReference type="InterPro" id="IPR001789">
    <property type="entry name" value="Sig_transdc_resp-reg_receiver"/>
</dbReference>
<dbReference type="InterPro" id="IPR011006">
    <property type="entry name" value="CheY-like_superfamily"/>
</dbReference>
<dbReference type="RefSeq" id="WP_294895232.1">
    <property type="nucleotide sequence ID" value="NZ_DLUI01000102.1"/>
</dbReference>
<proteinExistence type="predicted"/>
<dbReference type="InterPro" id="IPR036388">
    <property type="entry name" value="WH-like_DNA-bd_sf"/>
</dbReference>
<dbReference type="SMART" id="SM00448">
    <property type="entry name" value="REC"/>
    <property type="match status" value="1"/>
</dbReference>
<feature type="domain" description="Response regulatory" evidence="8">
    <location>
        <begin position="5"/>
        <end position="119"/>
    </location>
</feature>
<protein>
    <submittedName>
        <fullName evidence="10">Two-component system response regulator</fullName>
    </submittedName>
</protein>
<dbReference type="SMART" id="SM00862">
    <property type="entry name" value="Trans_reg_C"/>
    <property type="match status" value="1"/>
</dbReference>
<dbReference type="Pfam" id="PF00486">
    <property type="entry name" value="Trans_reg_C"/>
    <property type="match status" value="1"/>
</dbReference>
<dbReference type="AlphaFoldDB" id="A0A2D3WKF9"/>
<dbReference type="EMBL" id="DLUI01000102">
    <property type="protein sequence ID" value="DAB38204.1"/>
    <property type="molecule type" value="Genomic_DNA"/>
</dbReference>
<evidence type="ECO:0000313" key="10">
    <source>
        <dbReference type="EMBL" id="DAB38204.1"/>
    </source>
</evidence>
<evidence type="ECO:0000256" key="6">
    <source>
        <dbReference type="PROSITE-ProRule" id="PRU00169"/>
    </source>
</evidence>
<accession>A0A2D3WKF9</accession>
<dbReference type="PANTHER" id="PTHR48111:SF21">
    <property type="entry name" value="DNA-BINDING DUAL MASTER TRANSCRIPTIONAL REGULATOR RPAA"/>
    <property type="match status" value="1"/>
</dbReference>
<dbReference type="GO" id="GO:0000156">
    <property type="term" value="F:phosphorelay response regulator activity"/>
    <property type="evidence" value="ECO:0007669"/>
    <property type="project" value="TreeGrafter"/>
</dbReference>
<evidence type="ECO:0000259" key="9">
    <source>
        <dbReference type="PROSITE" id="PS51755"/>
    </source>
</evidence>
<evidence type="ECO:0000256" key="5">
    <source>
        <dbReference type="ARBA" id="ARBA00023163"/>
    </source>
</evidence>
<gene>
    <name evidence="10" type="ORF">CFH83_07205</name>
</gene>
<dbReference type="SUPFAM" id="SSF52172">
    <property type="entry name" value="CheY-like"/>
    <property type="match status" value="1"/>
</dbReference>
<evidence type="ECO:0000313" key="11">
    <source>
        <dbReference type="Proteomes" id="UP000228859"/>
    </source>
</evidence>
<dbReference type="PROSITE" id="PS51755">
    <property type="entry name" value="OMPR_PHOB"/>
    <property type="match status" value="1"/>
</dbReference>
<dbReference type="Proteomes" id="UP000228859">
    <property type="component" value="Unassembled WGS sequence"/>
</dbReference>
<comment type="caution">
    <text evidence="10">The sequence shown here is derived from an EMBL/GenBank/DDBJ whole genome shotgun (WGS) entry which is preliminary data.</text>
</comment>
<dbReference type="PROSITE" id="PS50110">
    <property type="entry name" value="RESPONSE_REGULATORY"/>
    <property type="match status" value="1"/>
</dbReference>